<dbReference type="Proteomes" id="UP000523196">
    <property type="component" value="Unassembled WGS sequence"/>
</dbReference>
<name>A0A7W3TLB4_9GAMM</name>
<protein>
    <submittedName>
        <fullName evidence="1">Uncharacterized protein</fullName>
    </submittedName>
</protein>
<evidence type="ECO:0000313" key="2">
    <source>
        <dbReference type="Proteomes" id="UP000523196"/>
    </source>
</evidence>
<comment type="caution">
    <text evidence="1">The sequence shown here is derived from an EMBL/GenBank/DDBJ whole genome shotgun (WGS) entry which is preliminary data.</text>
</comment>
<keyword evidence="2" id="KW-1185">Reference proteome</keyword>
<gene>
    <name evidence="1" type="ORF">H4F98_07605</name>
</gene>
<evidence type="ECO:0000313" key="1">
    <source>
        <dbReference type="EMBL" id="MBB1060440.1"/>
    </source>
</evidence>
<sequence length="89" mass="9647">MNANPYASLDDLLERCDALEAQLPALRAEYPEEGDFWSAFAGIADEIIEDANRADAGGDLNAVHWLPVNGRLVEMLDALGIAHDLPRVG</sequence>
<dbReference type="AlphaFoldDB" id="A0A7W3TLB4"/>
<dbReference type="RefSeq" id="WP_182686395.1">
    <property type="nucleotide sequence ID" value="NZ_JACHTF010000006.1"/>
</dbReference>
<accession>A0A7W3TLB4</accession>
<organism evidence="1 2">
    <name type="scientific">Marilutibacter spongiae</name>
    <dbReference type="NCBI Taxonomy" id="2025720"/>
    <lineage>
        <taxon>Bacteria</taxon>
        <taxon>Pseudomonadati</taxon>
        <taxon>Pseudomonadota</taxon>
        <taxon>Gammaproteobacteria</taxon>
        <taxon>Lysobacterales</taxon>
        <taxon>Lysobacteraceae</taxon>
        <taxon>Marilutibacter</taxon>
    </lineage>
</organism>
<proteinExistence type="predicted"/>
<dbReference type="EMBL" id="JACHTF010000006">
    <property type="protein sequence ID" value="MBB1060440.1"/>
    <property type="molecule type" value="Genomic_DNA"/>
</dbReference>
<reference evidence="1 2" key="1">
    <citation type="submission" date="2020-08" db="EMBL/GenBank/DDBJ databases">
        <authorList>
            <person name="Xu S."/>
            <person name="Li A."/>
        </authorList>
    </citation>
    <scope>NUCLEOTIDE SEQUENCE [LARGE SCALE GENOMIC DNA]</scope>
    <source>
        <strain evidence="1 2">119BY6-57</strain>
    </source>
</reference>